<dbReference type="CDD" id="cd15543">
    <property type="entry name" value="PHD_RSF1"/>
    <property type="match status" value="1"/>
</dbReference>
<organism evidence="9">
    <name type="scientific">Thelazia callipaeda</name>
    <name type="common">Oriental eyeworm</name>
    <name type="synonym">Parasitic nematode</name>
    <dbReference type="NCBI Taxonomy" id="103827"/>
    <lineage>
        <taxon>Eukaryota</taxon>
        <taxon>Metazoa</taxon>
        <taxon>Ecdysozoa</taxon>
        <taxon>Nematoda</taxon>
        <taxon>Chromadorea</taxon>
        <taxon>Rhabditida</taxon>
        <taxon>Spirurina</taxon>
        <taxon>Spiruromorpha</taxon>
        <taxon>Thelazioidea</taxon>
        <taxon>Thelaziidae</taxon>
        <taxon>Thelazia</taxon>
    </lineage>
</organism>
<dbReference type="PANTHER" id="PTHR46510:SF1">
    <property type="entry name" value="BROMODOMAIN ADJACENT TO ZINC FINGER DOMAIN PROTEIN 1A"/>
    <property type="match status" value="1"/>
</dbReference>
<evidence type="ECO:0000259" key="6">
    <source>
        <dbReference type="PROSITE" id="PS50016"/>
    </source>
</evidence>
<dbReference type="Proteomes" id="UP000276776">
    <property type="component" value="Unassembled WGS sequence"/>
</dbReference>
<evidence type="ECO:0000313" key="9">
    <source>
        <dbReference type="WBParaSite" id="TCLT_0000977501-mRNA-1"/>
    </source>
</evidence>
<feature type="domain" description="PHD-type" evidence="6">
    <location>
        <begin position="24"/>
        <end position="86"/>
    </location>
</feature>
<evidence type="ECO:0000256" key="1">
    <source>
        <dbReference type="ARBA" id="ARBA00022723"/>
    </source>
</evidence>
<dbReference type="GO" id="GO:0031445">
    <property type="term" value="P:regulation of heterochromatin formation"/>
    <property type="evidence" value="ECO:0007669"/>
    <property type="project" value="TreeGrafter"/>
</dbReference>
<reference evidence="7 8" key="2">
    <citation type="submission" date="2018-11" db="EMBL/GenBank/DDBJ databases">
        <authorList>
            <consortium name="Pathogen Informatics"/>
        </authorList>
    </citation>
    <scope>NUCLEOTIDE SEQUENCE [LARGE SCALE GENOMIC DNA]</scope>
</reference>
<keyword evidence="1" id="KW-0479">Metal-binding</keyword>
<dbReference type="OrthoDB" id="5854384at2759"/>
<dbReference type="PROSITE" id="PS50016">
    <property type="entry name" value="ZF_PHD_2"/>
    <property type="match status" value="1"/>
</dbReference>
<dbReference type="WBParaSite" id="TCLT_0000977501-mRNA-1">
    <property type="protein sequence ID" value="TCLT_0000977501-mRNA-1"/>
    <property type="gene ID" value="TCLT_0000977501"/>
</dbReference>
<feature type="compositionally biased region" description="Low complexity" evidence="5">
    <location>
        <begin position="183"/>
        <end position="192"/>
    </location>
</feature>
<evidence type="ECO:0000256" key="3">
    <source>
        <dbReference type="ARBA" id="ARBA00022833"/>
    </source>
</evidence>
<evidence type="ECO:0000256" key="4">
    <source>
        <dbReference type="PROSITE-ProRule" id="PRU00146"/>
    </source>
</evidence>
<evidence type="ECO:0000313" key="7">
    <source>
        <dbReference type="EMBL" id="VDN07420.1"/>
    </source>
</evidence>
<keyword evidence="8" id="KW-1185">Reference proteome</keyword>
<reference evidence="9" key="1">
    <citation type="submission" date="2017-02" db="UniProtKB">
        <authorList>
            <consortium name="WormBaseParasite"/>
        </authorList>
    </citation>
    <scope>IDENTIFICATION</scope>
</reference>
<dbReference type="PANTHER" id="PTHR46510">
    <property type="entry name" value="BROMODOMAIN ADJACENT TO ZINC FINGER DOMAIN PROTEIN 1A"/>
    <property type="match status" value="1"/>
</dbReference>
<dbReference type="Gene3D" id="3.30.40.10">
    <property type="entry name" value="Zinc/RING finger domain, C3HC4 (zinc finger)"/>
    <property type="match status" value="1"/>
</dbReference>
<evidence type="ECO:0000256" key="2">
    <source>
        <dbReference type="ARBA" id="ARBA00022771"/>
    </source>
</evidence>
<evidence type="ECO:0000313" key="8">
    <source>
        <dbReference type="Proteomes" id="UP000276776"/>
    </source>
</evidence>
<dbReference type="GO" id="GO:0003677">
    <property type="term" value="F:DNA binding"/>
    <property type="evidence" value="ECO:0007669"/>
    <property type="project" value="TreeGrafter"/>
</dbReference>
<dbReference type="GO" id="GO:0006338">
    <property type="term" value="P:chromatin remodeling"/>
    <property type="evidence" value="ECO:0007669"/>
    <property type="project" value="InterPro"/>
</dbReference>
<gene>
    <name evidence="7" type="ORF">TCLT_LOCUS9764</name>
</gene>
<evidence type="ECO:0000256" key="5">
    <source>
        <dbReference type="SAM" id="MobiDB-lite"/>
    </source>
</evidence>
<dbReference type="InterPro" id="IPR019787">
    <property type="entry name" value="Znf_PHD-finger"/>
</dbReference>
<dbReference type="GO" id="GO:0008623">
    <property type="term" value="C:CHRAC"/>
    <property type="evidence" value="ECO:0007669"/>
    <property type="project" value="TreeGrafter"/>
</dbReference>
<accession>A0A0N5D9G6</accession>
<keyword evidence="3" id="KW-0862">Zinc</keyword>
<keyword evidence="2 4" id="KW-0863">Zinc-finger</keyword>
<dbReference type="AlphaFoldDB" id="A0A0N5D9G6"/>
<dbReference type="InterPro" id="IPR011011">
    <property type="entry name" value="Znf_FYVE_PHD"/>
</dbReference>
<dbReference type="EMBL" id="UYYF01004875">
    <property type="protein sequence ID" value="VDN07420.1"/>
    <property type="molecule type" value="Genomic_DNA"/>
</dbReference>
<dbReference type="InterPro" id="IPR001965">
    <property type="entry name" value="Znf_PHD"/>
</dbReference>
<dbReference type="SUPFAM" id="SSF57903">
    <property type="entry name" value="FYVE/PHD zinc finger"/>
    <property type="match status" value="1"/>
</dbReference>
<name>A0A0N5D9G6_THECL</name>
<feature type="compositionally biased region" description="Polar residues" evidence="5">
    <location>
        <begin position="200"/>
        <end position="215"/>
    </location>
</feature>
<dbReference type="GO" id="GO:0045740">
    <property type="term" value="P:positive regulation of DNA replication"/>
    <property type="evidence" value="ECO:0007669"/>
    <property type="project" value="TreeGrafter"/>
</dbReference>
<dbReference type="STRING" id="103827.A0A0N5D9G6"/>
<dbReference type="GO" id="GO:0008270">
    <property type="term" value="F:zinc ion binding"/>
    <property type="evidence" value="ECO:0007669"/>
    <property type="project" value="UniProtKB-KW"/>
</dbReference>
<protein>
    <submittedName>
        <fullName evidence="9">PHD-type domain-containing protein</fullName>
    </submittedName>
</protein>
<dbReference type="GO" id="GO:0000228">
    <property type="term" value="C:nuclear chromosome"/>
    <property type="evidence" value="ECO:0007669"/>
    <property type="project" value="TreeGrafter"/>
</dbReference>
<dbReference type="InterPro" id="IPR047171">
    <property type="entry name" value="BAZ1A"/>
</dbReference>
<dbReference type="Pfam" id="PF00628">
    <property type="entry name" value="PHD"/>
    <property type="match status" value="1"/>
</dbReference>
<proteinExistence type="predicted"/>
<feature type="region of interest" description="Disordered" evidence="5">
    <location>
        <begin position="167"/>
        <end position="229"/>
    </location>
</feature>
<sequence length="229" mass="25688">MRDLIEEMNDGGLSHENEDITIKYAKCRMCGKSDNEHLLLLCDGVVGRNLDGSAIRCNVAYHSYCLPEKLDTIPEGDWFCPFCADKQDRENSEMLSFIVSELTNDTSYQNDTSELSNETSTQLNGISSYSEFEDTDIESAPSSTTFSFIDDEVSDFDEFKRYHTVSFDDSESSSDESGPYLMSFTSSASSSSQKPRHTVVNETGTLTTSTRTNVNGGRVKTEQRKKRTR</sequence>
<dbReference type="SMART" id="SM00249">
    <property type="entry name" value="PHD"/>
    <property type="match status" value="1"/>
</dbReference>
<dbReference type="InterPro" id="IPR013083">
    <property type="entry name" value="Znf_RING/FYVE/PHD"/>
</dbReference>
<dbReference type="GO" id="GO:0006355">
    <property type="term" value="P:regulation of DNA-templated transcription"/>
    <property type="evidence" value="ECO:0007669"/>
    <property type="project" value="TreeGrafter"/>
</dbReference>